<gene>
    <name evidence="5" type="ORF">TELCIR_07770</name>
</gene>
<evidence type="ECO:0000256" key="3">
    <source>
        <dbReference type="SAM" id="MobiDB-lite"/>
    </source>
</evidence>
<dbReference type="InterPro" id="IPR000859">
    <property type="entry name" value="CUB_dom"/>
</dbReference>
<dbReference type="AlphaFoldDB" id="A0A2G9UJG8"/>
<sequence>MFIEKIERILDVCKGARTQCDNGGFVHPRNCSKCICPSGYGGALCNERPAGCGTVQHATRNWTILEDKLNGSKAGPDGFIRCNYWIKAPPGKGIEVEVMEVPVKYGVDGCTYAGVEIKTHPDPRRTGYRFCTNSFVGTKLMSNASTIPVITFILEDLLKPELLPDDYFDQEYEEENDDGSDEEHRDEDENQLPSGVKLKYRHL</sequence>
<dbReference type="SUPFAM" id="SSF49854">
    <property type="entry name" value="Spermadhesin, CUB domain"/>
    <property type="match status" value="1"/>
</dbReference>
<reference evidence="5 6" key="1">
    <citation type="submission" date="2015-09" db="EMBL/GenBank/DDBJ databases">
        <title>Draft genome of the parasitic nematode Teladorsagia circumcincta isolate WARC Sus (inbred).</title>
        <authorList>
            <person name="Mitreva M."/>
        </authorList>
    </citation>
    <scope>NUCLEOTIDE SEQUENCE [LARGE SCALE GENOMIC DNA]</scope>
    <source>
        <strain evidence="5 6">S</strain>
    </source>
</reference>
<evidence type="ECO:0000259" key="4">
    <source>
        <dbReference type="PROSITE" id="PS01180"/>
    </source>
</evidence>
<comment type="caution">
    <text evidence="2">Lacks conserved residue(s) required for the propagation of feature annotation.</text>
</comment>
<dbReference type="EMBL" id="KZ346292">
    <property type="protein sequence ID" value="PIO70379.1"/>
    <property type="molecule type" value="Genomic_DNA"/>
</dbReference>
<organism evidence="5 6">
    <name type="scientific">Teladorsagia circumcincta</name>
    <name type="common">Brown stomach worm</name>
    <name type="synonym">Ostertagia circumcincta</name>
    <dbReference type="NCBI Taxonomy" id="45464"/>
    <lineage>
        <taxon>Eukaryota</taxon>
        <taxon>Metazoa</taxon>
        <taxon>Ecdysozoa</taxon>
        <taxon>Nematoda</taxon>
        <taxon>Chromadorea</taxon>
        <taxon>Rhabditida</taxon>
        <taxon>Rhabditina</taxon>
        <taxon>Rhabditomorpha</taxon>
        <taxon>Strongyloidea</taxon>
        <taxon>Trichostrongylidae</taxon>
        <taxon>Teladorsagia</taxon>
    </lineage>
</organism>
<accession>A0A2G9UJG8</accession>
<dbReference type="PROSITE" id="PS01180">
    <property type="entry name" value="CUB"/>
    <property type="match status" value="1"/>
</dbReference>
<feature type="compositionally biased region" description="Acidic residues" evidence="3">
    <location>
        <begin position="168"/>
        <end position="190"/>
    </location>
</feature>
<evidence type="ECO:0000313" key="6">
    <source>
        <dbReference type="Proteomes" id="UP000230423"/>
    </source>
</evidence>
<protein>
    <recommendedName>
        <fullName evidence="4">CUB domain-containing protein</fullName>
    </recommendedName>
</protein>
<dbReference type="InterPro" id="IPR035914">
    <property type="entry name" value="Sperma_CUB_dom_sf"/>
</dbReference>
<evidence type="ECO:0000256" key="1">
    <source>
        <dbReference type="ARBA" id="ARBA00023157"/>
    </source>
</evidence>
<feature type="region of interest" description="Disordered" evidence="3">
    <location>
        <begin position="168"/>
        <end position="203"/>
    </location>
</feature>
<proteinExistence type="predicted"/>
<dbReference type="PROSITE" id="PS01186">
    <property type="entry name" value="EGF_2"/>
    <property type="match status" value="1"/>
</dbReference>
<keyword evidence="6" id="KW-1185">Reference proteome</keyword>
<name>A0A2G9UJG8_TELCI</name>
<dbReference type="PROSITE" id="PS00022">
    <property type="entry name" value="EGF_1"/>
    <property type="match status" value="1"/>
</dbReference>
<dbReference type="OrthoDB" id="5786116at2759"/>
<dbReference type="InterPro" id="IPR000742">
    <property type="entry name" value="EGF"/>
</dbReference>
<keyword evidence="1" id="KW-1015">Disulfide bond</keyword>
<evidence type="ECO:0000313" key="5">
    <source>
        <dbReference type="EMBL" id="PIO70379.1"/>
    </source>
</evidence>
<dbReference type="Proteomes" id="UP000230423">
    <property type="component" value="Unassembled WGS sequence"/>
</dbReference>
<feature type="domain" description="CUB" evidence="4">
    <location>
        <begin position="52"/>
        <end position="175"/>
    </location>
</feature>
<evidence type="ECO:0000256" key="2">
    <source>
        <dbReference type="PROSITE-ProRule" id="PRU00059"/>
    </source>
</evidence>